<evidence type="ECO:0000259" key="2">
    <source>
        <dbReference type="Pfam" id="PF01648"/>
    </source>
</evidence>
<proteinExistence type="predicted"/>
<dbReference type="OrthoDB" id="2507452at2759"/>
<evidence type="ECO:0000256" key="1">
    <source>
        <dbReference type="ARBA" id="ARBA00022679"/>
    </source>
</evidence>
<comment type="caution">
    <text evidence="6">The sequence shown here is derived from an EMBL/GenBank/DDBJ whole genome shotgun (WGS) entry which is preliminary data.</text>
</comment>
<organism evidence="6 7">
    <name type="scientific">Puccinia coronata f. sp. avenae</name>
    <dbReference type="NCBI Taxonomy" id="200324"/>
    <lineage>
        <taxon>Eukaryota</taxon>
        <taxon>Fungi</taxon>
        <taxon>Dikarya</taxon>
        <taxon>Basidiomycota</taxon>
        <taxon>Pucciniomycotina</taxon>
        <taxon>Pucciniomycetes</taxon>
        <taxon>Pucciniales</taxon>
        <taxon>Pucciniaceae</taxon>
        <taxon>Puccinia</taxon>
    </lineage>
</organism>
<keyword evidence="7" id="KW-1185">Reference proteome</keyword>
<dbReference type="STRING" id="200324.A0A2N5W891"/>
<accession>A0A2N5W891</accession>
<dbReference type="InterPro" id="IPR037143">
    <property type="entry name" value="4-PPantetheinyl_Trfase_dom_sf"/>
</dbReference>
<sequence length="147" mass="16343">MSEARAPGMSALIGLGIDLLDRRRLALLISKHTHGASRLANRILSERELASCQWRACMSEEKDSLRMVQYLANRWTVKEAAYKAIYPLHIPRWNQLSLLPGPADSPRKPVLLFHPPHIPSPPISLLVSLSHDGHFTIASVIASSQPI</sequence>
<evidence type="ECO:0000313" key="3">
    <source>
        <dbReference type="EMBL" id="PLW21105.1"/>
    </source>
</evidence>
<evidence type="ECO:0000313" key="8">
    <source>
        <dbReference type="Proteomes" id="UP000235392"/>
    </source>
</evidence>
<dbReference type="InterPro" id="IPR008278">
    <property type="entry name" value="4-PPantetheinyl_Trfase_dom"/>
</dbReference>
<gene>
    <name evidence="6" type="ORF">PCANC_00474</name>
    <name evidence="3" type="ORF">PCANC_05480</name>
    <name evidence="5" type="ORF">PCASD_08426</name>
    <name evidence="4" type="ORF">PCASD_11375</name>
</gene>
<dbReference type="Proteomes" id="UP000235388">
    <property type="component" value="Unassembled WGS sequence"/>
</dbReference>
<dbReference type="EMBL" id="PGCJ01000003">
    <property type="protein sequence ID" value="PLW58460.1"/>
    <property type="molecule type" value="Genomic_DNA"/>
</dbReference>
<dbReference type="GO" id="GO:0008897">
    <property type="term" value="F:holo-[acyl-carrier-protein] synthase activity"/>
    <property type="evidence" value="ECO:0007669"/>
    <property type="project" value="InterPro"/>
</dbReference>
<dbReference type="Pfam" id="PF01648">
    <property type="entry name" value="ACPS"/>
    <property type="match status" value="1"/>
</dbReference>
<dbReference type="SUPFAM" id="SSF56214">
    <property type="entry name" value="4'-phosphopantetheinyl transferase"/>
    <property type="match status" value="1"/>
</dbReference>
<dbReference type="GO" id="GO:0000287">
    <property type="term" value="F:magnesium ion binding"/>
    <property type="evidence" value="ECO:0007669"/>
    <property type="project" value="InterPro"/>
</dbReference>
<evidence type="ECO:0000313" key="7">
    <source>
        <dbReference type="Proteomes" id="UP000235388"/>
    </source>
</evidence>
<evidence type="ECO:0000313" key="4">
    <source>
        <dbReference type="EMBL" id="PLW23602.1"/>
    </source>
</evidence>
<reference evidence="7 8" key="1">
    <citation type="submission" date="2017-11" db="EMBL/GenBank/DDBJ databases">
        <title>De novo assembly and phasing of dikaryotic genomes from two isolates of Puccinia coronata f. sp. avenae, the causal agent of oat crown rust.</title>
        <authorList>
            <person name="Miller M.E."/>
            <person name="Zhang Y."/>
            <person name="Omidvar V."/>
            <person name="Sperschneider J."/>
            <person name="Schwessinger B."/>
            <person name="Raley C."/>
            <person name="Palmer J.M."/>
            <person name="Garnica D."/>
            <person name="Upadhyaya N."/>
            <person name="Rathjen J."/>
            <person name="Taylor J.M."/>
            <person name="Park R.F."/>
            <person name="Dodds P.N."/>
            <person name="Hirsch C.D."/>
            <person name="Kianian S.F."/>
            <person name="Figueroa M."/>
        </authorList>
    </citation>
    <scope>NUCLEOTIDE SEQUENCE [LARGE SCALE GENOMIC DNA]</scope>
    <source>
        <strain evidence="6">12NC29</strain>
        <strain evidence="4">12SD80</strain>
    </source>
</reference>
<evidence type="ECO:0000313" key="5">
    <source>
        <dbReference type="EMBL" id="PLW39036.1"/>
    </source>
</evidence>
<keyword evidence="1" id="KW-0808">Transferase</keyword>
<evidence type="ECO:0000313" key="6">
    <source>
        <dbReference type="EMBL" id="PLW58460.1"/>
    </source>
</evidence>
<dbReference type="EMBL" id="PGCI01000629">
    <property type="protein sequence ID" value="PLW23602.1"/>
    <property type="molecule type" value="Genomic_DNA"/>
</dbReference>
<protein>
    <recommendedName>
        <fullName evidence="2">4'-phosphopantetheinyl transferase domain-containing protein</fullName>
    </recommendedName>
</protein>
<dbReference type="AlphaFoldDB" id="A0A2N5W891"/>
<name>A0A2N5W891_9BASI</name>
<feature type="domain" description="4'-phosphopantetheinyl transferase" evidence="2">
    <location>
        <begin position="15"/>
        <end position="108"/>
    </location>
</feature>
<dbReference type="EMBL" id="PGCJ01000787">
    <property type="protein sequence ID" value="PLW21105.1"/>
    <property type="molecule type" value="Genomic_DNA"/>
</dbReference>
<dbReference type="Proteomes" id="UP000235392">
    <property type="component" value="Unassembled WGS sequence"/>
</dbReference>
<dbReference type="Gene3D" id="3.90.470.20">
    <property type="entry name" value="4'-phosphopantetheinyl transferase domain"/>
    <property type="match status" value="1"/>
</dbReference>
<dbReference type="EMBL" id="PGCI01000120">
    <property type="protein sequence ID" value="PLW39036.1"/>
    <property type="molecule type" value="Genomic_DNA"/>
</dbReference>